<dbReference type="SUPFAM" id="SSF52540">
    <property type="entry name" value="P-loop containing nucleoside triphosphate hydrolases"/>
    <property type="match status" value="1"/>
</dbReference>
<dbReference type="InterPro" id="IPR027417">
    <property type="entry name" value="P-loop_NTPase"/>
</dbReference>
<dbReference type="Gene3D" id="1.10.30.50">
    <property type="match status" value="1"/>
</dbReference>
<proteinExistence type="predicted"/>
<keyword evidence="2" id="KW-1185">Reference proteome</keyword>
<reference evidence="2" key="1">
    <citation type="journal article" date="2019" name="Int. J. Syst. Evol. Microbiol.">
        <title>The Global Catalogue of Microorganisms (GCM) 10K type strain sequencing project: providing services to taxonomists for standard genome sequencing and annotation.</title>
        <authorList>
            <consortium name="The Broad Institute Genomics Platform"/>
            <consortium name="The Broad Institute Genome Sequencing Center for Infectious Disease"/>
            <person name="Wu L."/>
            <person name="Ma J."/>
        </authorList>
    </citation>
    <scope>NUCLEOTIDE SEQUENCE [LARGE SCALE GENOMIC DNA]</scope>
    <source>
        <strain evidence="2">CGMCC 4.7248</strain>
    </source>
</reference>
<gene>
    <name evidence="1" type="ORF">ACFPZJ_19060</name>
</gene>
<sequence length="217" mass="24360">MRAWVAQNGLVCPGWQREAHPADDLTADHVVPPGAGGSEAGELRVLCRSCNSARGASMADRRVPGLDIVLVAGPACAGKNTYVREHADPEDLVLDLDALNAAMSLAGPRVHIPAHLPFVCEARDAVLERLLLGGHQVRRCWVISTAPERARREHYRRRYGARVVVLWWPEETCLLRAMSERPPEWQQYVRQWFDRYEPDPEDTVLRNWQATGEERAG</sequence>
<dbReference type="InterPro" id="IPR003615">
    <property type="entry name" value="HNH_nuc"/>
</dbReference>
<accession>A0ABW0USK3</accession>
<name>A0ABW0USK3_9ACTN</name>
<protein>
    <recommendedName>
        <fullName evidence="3">HNH endonuclease</fullName>
    </recommendedName>
</protein>
<evidence type="ECO:0008006" key="3">
    <source>
        <dbReference type="Google" id="ProtNLM"/>
    </source>
</evidence>
<dbReference type="Proteomes" id="UP001596154">
    <property type="component" value="Unassembled WGS sequence"/>
</dbReference>
<dbReference type="CDD" id="cd00085">
    <property type="entry name" value="HNHc"/>
    <property type="match status" value="1"/>
</dbReference>
<dbReference type="EMBL" id="JBHSNY010000006">
    <property type="protein sequence ID" value="MFC5635854.1"/>
    <property type="molecule type" value="Genomic_DNA"/>
</dbReference>
<dbReference type="Gene3D" id="3.40.50.300">
    <property type="entry name" value="P-loop containing nucleotide triphosphate hydrolases"/>
    <property type="match status" value="1"/>
</dbReference>
<dbReference type="RefSeq" id="WP_381022780.1">
    <property type="nucleotide sequence ID" value="NZ_JBHSNY010000006.1"/>
</dbReference>
<evidence type="ECO:0000313" key="1">
    <source>
        <dbReference type="EMBL" id="MFC5635854.1"/>
    </source>
</evidence>
<evidence type="ECO:0000313" key="2">
    <source>
        <dbReference type="Proteomes" id="UP001596154"/>
    </source>
</evidence>
<comment type="caution">
    <text evidence="1">The sequence shown here is derived from an EMBL/GenBank/DDBJ whole genome shotgun (WGS) entry which is preliminary data.</text>
</comment>
<organism evidence="1 2">
    <name type="scientific">Streptomyces bullii</name>
    <dbReference type="NCBI Taxonomy" id="349910"/>
    <lineage>
        <taxon>Bacteria</taxon>
        <taxon>Bacillati</taxon>
        <taxon>Actinomycetota</taxon>
        <taxon>Actinomycetes</taxon>
        <taxon>Kitasatosporales</taxon>
        <taxon>Streptomycetaceae</taxon>
        <taxon>Streptomyces</taxon>
    </lineage>
</organism>